<dbReference type="InterPro" id="IPR010359">
    <property type="entry name" value="IrrE_HExxH"/>
</dbReference>
<evidence type="ECO:0000259" key="2">
    <source>
        <dbReference type="PROSITE" id="PS50943"/>
    </source>
</evidence>
<dbReference type="Gene3D" id="1.10.10.2910">
    <property type="match status" value="1"/>
</dbReference>
<organism evidence="3 4">
    <name type="scientific">Asticcacaulis excentricus (strain ATCC 15261 / DSM 4724 / KCTC 12464 / NCIMB 9791 / VKM B-1370 / CB 48)</name>
    <dbReference type="NCBI Taxonomy" id="573065"/>
    <lineage>
        <taxon>Bacteria</taxon>
        <taxon>Pseudomonadati</taxon>
        <taxon>Pseudomonadota</taxon>
        <taxon>Alphaproteobacteria</taxon>
        <taxon>Caulobacterales</taxon>
        <taxon>Caulobacteraceae</taxon>
        <taxon>Asticcacaulis</taxon>
    </lineage>
</organism>
<protein>
    <submittedName>
        <fullName evidence="3">Helix-turn-helix domain protein</fullName>
    </submittedName>
</protein>
<comment type="similarity">
    <text evidence="1">Belongs to the short-chain fatty acyl-CoA assimilation regulator (ScfR) family.</text>
</comment>
<dbReference type="AlphaFoldDB" id="E8RPX0"/>
<evidence type="ECO:0000313" key="4">
    <source>
        <dbReference type="Proteomes" id="UP000001492"/>
    </source>
</evidence>
<dbReference type="eggNOG" id="COG1396">
    <property type="taxonomic scope" value="Bacteria"/>
</dbReference>
<dbReference type="PANTHER" id="PTHR43236">
    <property type="entry name" value="ANTITOXIN HIGA1"/>
    <property type="match status" value="1"/>
</dbReference>
<dbReference type="Proteomes" id="UP000001492">
    <property type="component" value="Chromosome 1"/>
</dbReference>
<sequence>MIVGLPPEVVVPVVRAMKAERQELTAAVNAYETAKDSGNHHELHSRAGTDPGLTLIVARIAKGLSQRDLAWRLGLKEQQVQRYESDRYTTISLKNYSKIAALLGVQLKATITELKDLRGLGRMIEDVSKADIKKILKHGRENGWFSEDADEEDLRRFIAENRITFGSPSLLRTGLNVKDHSEDILLHAWRARVASRAQGVIETSKPRFSPLDLSWLSSLVKLSASPDGPLRAREFLLQHGIVLIIEPQIPGLAIDGAAFLEGDIPVIGMTIRKDTIDNFWFTLLHETAHAVLHYRTGLALGFYDQSEAPSLDEQEAEADAFAANMLIPDEVWRKSTARISRSPDVPEKFANSLGIHPAIVFGRIRKERNDYTIFTQKIGANTVRKQFLSEA</sequence>
<gene>
    <name evidence="3" type="ordered locus">Astex_1477</name>
</gene>
<dbReference type="SUPFAM" id="SSF47413">
    <property type="entry name" value="lambda repressor-like DNA-binding domains"/>
    <property type="match status" value="1"/>
</dbReference>
<dbReference type="Pfam" id="PF06114">
    <property type="entry name" value="Peptidase_M78"/>
    <property type="match status" value="1"/>
</dbReference>
<dbReference type="eggNOG" id="COG2856">
    <property type="taxonomic scope" value="Bacteria"/>
</dbReference>
<dbReference type="RefSeq" id="WP_013478975.1">
    <property type="nucleotide sequence ID" value="NC_014816.1"/>
</dbReference>
<dbReference type="PROSITE" id="PS50943">
    <property type="entry name" value="HTH_CROC1"/>
    <property type="match status" value="1"/>
</dbReference>
<dbReference type="InterPro" id="IPR001387">
    <property type="entry name" value="Cro/C1-type_HTH"/>
</dbReference>
<dbReference type="HOGENOM" id="CLU_053675_0_0_5"/>
<dbReference type="CDD" id="cd00093">
    <property type="entry name" value="HTH_XRE"/>
    <property type="match status" value="1"/>
</dbReference>
<name>E8RPX0_ASTEC</name>
<dbReference type="KEGG" id="aex:Astex_1477"/>
<keyword evidence="4" id="KW-1185">Reference proteome</keyword>
<dbReference type="STRING" id="573065.Astex_1477"/>
<dbReference type="Gene3D" id="1.10.260.40">
    <property type="entry name" value="lambda repressor-like DNA-binding domains"/>
    <property type="match status" value="1"/>
</dbReference>
<accession>E8RPX0</accession>
<feature type="domain" description="HTH cro/C1-type" evidence="2">
    <location>
        <begin position="55"/>
        <end position="114"/>
    </location>
</feature>
<proteinExistence type="inferred from homology"/>
<dbReference type="SMART" id="SM00530">
    <property type="entry name" value="HTH_XRE"/>
    <property type="match status" value="1"/>
</dbReference>
<dbReference type="InterPro" id="IPR010982">
    <property type="entry name" value="Lambda_DNA-bd_dom_sf"/>
</dbReference>
<dbReference type="EMBL" id="CP002395">
    <property type="protein sequence ID" value="ADU13143.1"/>
    <property type="molecule type" value="Genomic_DNA"/>
</dbReference>
<evidence type="ECO:0000256" key="1">
    <source>
        <dbReference type="ARBA" id="ARBA00007227"/>
    </source>
</evidence>
<dbReference type="InterPro" id="IPR052345">
    <property type="entry name" value="Rad_response_metalloprotease"/>
</dbReference>
<dbReference type="GO" id="GO:0003677">
    <property type="term" value="F:DNA binding"/>
    <property type="evidence" value="ECO:0007669"/>
    <property type="project" value="InterPro"/>
</dbReference>
<dbReference type="PANTHER" id="PTHR43236:SF1">
    <property type="entry name" value="BLL7220 PROTEIN"/>
    <property type="match status" value="1"/>
</dbReference>
<evidence type="ECO:0000313" key="3">
    <source>
        <dbReference type="EMBL" id="ADU13143.1"/>
    </source>
</evidence>
<dbReference type="Pfam" id="PF01381">
    <property type="entry name" value="HTH_3"/>
    <property type="match status" value="1"/>
</dbReference>
<reference evidence="4" key="1">
    <citation type="submission" date="2010-12" db="EMBL/GenBank/DDBJ databases">
        <title>Complete sequence of chromosome 1 of Asticcacaulis excentricus CB 48.</title>
        <authorList>
            <consortium name="US DOE Joint Genome Institute"/>
            <person name="Lucas S."/>
            <person name="Copeland A."/>
            <person name="Lapidus A."/>
            <person name="Cheng J.-F."/>
            <person name="Bruce D."/>
            <person name="Goodwin L."/>
            <person name="Pitluck S."/>
            <person name="Teshima H."/>
            <person name="Davenport K."/>
            <person name="Detter J.C."/>
            <person name="Han C."/>
            <person name="Tapia R."/>
            <person name="Land M."/>
            <person name="Hauser L."/>
            <person name="Jeffries C."/>
            <person name="Kyrpides N."/>
            <person name="Ivanova N."/>
            <person name="Ovchinnikova G."/>
            <person name="Brun Y.V."/>
            <person name="Woyke T."/>
        </authorList>
    </citation>
    <scope>NUCLEOTIDE SEQUENCE [LARGE SCALE GENOMIC DNA]</scope>
    <source>
        <strain evidence="4">ATCC 15261 / DSM 4724 / KCTC 12464 / NCIMB 9791 / VKM B-1370 / CB 48</strain>
    </source>
</reference>